<proteinExistence type="predicted"/>
<gene>
    <name evidence="1" type="ORF">H5410_045252</name>
</gene>
<protein>
    <submittedName>
        <fullName evidence="1">Uncharacterized protein</fullName>
    </submittedName>
</protein>
<keyword evidence="2" id="KW-1185">Reference proteome</keyword>
<dbReference type="OrthoDB" id="1534647at2759"/>
<dbReference type="AlphaFoldDB" id="A0A9J5XAJ9"/>
<accession>A0A9J5XAJ9</accession>
<dbReference type="EMBL" id="JACXVP010000009">
    <property type="protein sequence ID" value="KAG5584818.1"/>
    <property type="molecule type" value="Genomic_DNA"/>
</dbReference>
<organism evidence="1 2">
    <name type="scientific">Solanum commersonii</name>
    <name type="common">Commerson's wild potato</name>
    <name type="synonym">Commerson's nightshade</name>
    <dbReference type="NCBI Taxonomy" id="4109"/>
    <lineage>
        <taxon>Eukaryota</taxon>
        <taxon>Viridiplantae</taxon>
        <taxon>Streptophyta</taxon>
        <taxon>Embryophyta</taxon>
        <taxon>Tracheophyta</taxon>
        <taxon>Spermatophyta</taxon>
        <taxon>Magnoliopsida</taxon>
        <taxon>eudicotyledons</taxon>
        <taxon>Gunneridae</taxon>
        <taxon>Pentapetalae</taxon>
        <taxon>asterids</taxon>
        <taxon>lamiids</taxon>
        <taxon>Solanales</taxon>
        <taxon>Solanaceae</taxon>
        <taxon>Solanoideae</taxon>
        <taxon>Solaneae</taxon>
        <taxon>Solanum</taxon>
    </lineage>
</organism>
<reference evidence="1 2" key="1">
    <citation type="submission" date="2020-09" db="EMBL/GenBank/DDBJ databases">
        <title>De no assembly of potato wild relative species, Solanum commersonii.</title>
        <authorList>
            <person name="Cho K."/>
        </authorList>
    </citation>
    <scope>NUCLEOTIDE SEQUENCE [LARGE SCALE GENOMIC DNA]</scope>
    <source>
        <strain evidence="1">LZ3.2</strain>
        <tissue evidence="1">Leaf</tissue>
    </source>
</reference>
<evidence type="ECO:0000313" key="1">
    <source>
        <dbReference type="EMBL" id="KAG5584818.1"/>
    </source>
</evidence>
<evidence type="ECO:0000313" key="2">
    <source>
        <dbReference type="Proteomes" id="UP000824120"/>
    </source>
</evidence>
<comment type="caution">
    <text evidence="1">The sequence shown here is derived from an EMBL/GenBank/DDBJ whole genome shotgun (WGS) entry which is preliminary data.</text>
</comment>
<name>A0A9J5XAJ9_SOLCO</name>
<dbReference type="Proteomes" id="UP000824120">
    <property type="component" value="Chromosome 9"/>
</dbReference>
<sequence>MDNIMKRYRDRIIPIEKFELSHFDSFSQGFPLINKWFDITLQNGRNQHAKIQAPTREHLSYFSVPKESPIGYILGDSSLSQLSLSHSTPHGSKSLHSQLKEVKVYKLDSSWQLMSFDGCFGKSYVPLSSRPFTVAILNHPAHSRVLSETCLWELVKS</sequence>